<dbReference type="Pfam" id="PF13440">
    <property type="entry name" value="Polysacc_synt_3"/>
    <property type="match status" value="1"/>
</dbReference>
<dbReference type="InterPro" id="IPR050833">
    <property type="entry name" value="Poly_Biosynth_Transport"/>
</dbReference>
<feature type="transmembrane region" description="Helical" evidence="7">
    <location>
        <begin position="170"/>
        <end position="191"/>
    </location>
</feature>
<comment type="similarity">
    <text evidence="2">Belongs to the polysaccharide synthase family.</text>
</comment>
<protein>
    <submittedName>
        <fullName evidence="8">Flippase</fullName>
    </submittedName>
</protein>
<proteinExistence type="inferred from homology"/>
<feature type="transmembrane region" description="Helical" evidence="7">
    <location>
        <begin position="410"/>
        <end position="430"/>
    </location>
</feature>
<name>A0A0P0YQ09_KLEAE</name>
<feature type="transmembrane region" description="Helical" evidence="7">
    <location>
        <begin position="12"/>
        <end position="31"/>
    </location>
</feature>
<evidence type="ECO:0000256" key="1">
    <source>
        <dbReference type="ARBA" id="ARBA00004651"/>
    </source>
</evidence>
<feature type="transmembrane region" description="Helical" evidence="7">
    <location>
        <begin position="442"/>
        <end position="462"/>
    </location>
</feature>
<dbReference type="PANTHER" id="PTHR30250:SF10">
    <property type="entry name" value="LIPOPOLYSACCHARIDE BIOSYNTHESIS PROTEIN WZXC"/>
    <property type="match status" value="1"/>
</dbReference>
<keyword evidence="3" id="KW-1003">Cell membrane</keyword>
<feature type="transmembrane region" description="Helical" evidence="7">
    <location>
        <begin position="324"/>
        <end position="344"/>
    </location>
</feature>
<feature type="transmembrane region" description="Helical" evidence="7">
    <location>
        <begin position="144"/>
        <end position="164"/>
    </location>
</feature>
<feature type="transmembrane region" description="Helical" evidence="7">
    <location>
        <begin position="43"/>
        <end position="67"/>
    </location>
</feature>
<evidence type="ECO:0000256" key="6">
    <source>
        <dbReference type="ARBA" id="ARBA00023136"/>
    </source>
</evidence>
<evidence type="ECO:0000313" key="8">
    <source>
        <dbReference type="EMBL" id="BAT23236.1"/>
    </source>
</evidence>
<reference evidence="8" key="1">
    <citation type="submission" date="2014-04" db="EMBL/GenBank/DDBJ databases">
        <authorList>
            <person name="Harrison E."/>
        </authorList>
    </citation>
    <scope>NUCLEOTIDE SEQUENCE</scope>
    <source>
        <strain evidence="8">4140</strain>
    </source>
</reference>
<dbReference type="EMBL" id="AB924550">
    <property type="protein sequence ID" value="BAT23236.1"/>
    <property type="molecule type" value="Genomic_DNA"/>
</dbReference>
<evidence type="ECO:0000256" key="2">
    <source>
        <dbReference type="ARBA" id="ARBA00007430"/>
    </source>
</evidence>
<accession>A0A0P0YQ09</accession>
<reference evidence="8" key="2">
    <citation type="journal article" date="2015" name="Sci. Rep.">
        <title>Genetic analysis of capsular polysaccharide synthesis gene clusters in 79 capsular types of Klebsiella spp.</title>
        <authorList>
            <person name="Pan Y.J."/>
            <person name="Lin T.L."/>
            <person name="Chen C.T."/>
            <person name="Chen Y.Y."/>
            <person name="Hsieh P.F."/>
            <person name="Hsu C.R."/>
            <person name="Wu M.C."/>
            <person name="Wang J.T."/>
        </authorList>
    </citation>
    <scope>NUCLEOTIDE SEQUENCE</scope>
    <source>
        <strain evidence="8">4140</strain>
    </source>
</reference>
<evidence type="ECO:0000256" key="7">
    <source>
        <dbReference type="SAM" id="Phobius"/>
    </source>
</evidence>
<gene>
    <name evidence="8" type="primary">wzx</name>
</gene>
<dbReference type="PANTHER" id="PTHR30250">
    <property type="entry name" value="PST FAMILY PREDICTED COLANIC ACID TRANSPORTER"/>
    <property type="match status" value="1"/>
</dbReference>
<feature type="transmembrane region" description="Helical" evidence="7">
    <location>
        <begin position="251"/>
        <end position="271"/>
    </location>
</feature>
<keyword evidence="6 7" id="KW-0472">Membrane</keyword>
<organism evidence="8">
    <name type="scientific">Klebsiella aerogenes</name>
    <name type="common">Enterobacter aerogenes</name>
    <dbReference type="NCBI Taxonomy" id="548"/>
    <lineage>
        <taxon>Bacteria</taxon>
        <taxon>Pseudomonadati</taxon>
        <taxon>Pseudomonadota</taxon>
        <taxon>Gammaproteobacteria</taxon>
        <taxon>Enterobacterales</taxon>
        <taxon>Enterobacteriaceae</taxon>
        <taxon>Klebsiella/Raoultella group</taxon>
        <taxon>Klebsiella</taxon>
    </lineage>
</organism>
<sequence length="482" mass="54303">MQNAKLSLYSIIWYFISNIFPALSAFFIFTFSSHSISTEQLGSITLCTTIIAILINVSAVGFADAIVNRHDIKKNEIDAIFTLILSLSILLYILSVLSLLFLENRGVSPLVTHIYPILGVKLLLDSISFVPLAILSRKMEFKKIAVRTILCSVLSVFISVPALISHNGFYAIIISLLTTSLVSFSVLWLSAGYKPTLSFSKQCLSDFYDFGINNCLTKIVNSFNFDNIFLGFFANLSTLGIYGFGKRVLSIFTDIISSAISNVSYPIYSTLNHDQSDKLKTIYLKTIYFSVLISMPIFMGLILISDDIIPLVFGEQWVSAVPTIKFFFVFGFLSCIGSLQLSLIKAKGNTGWILKYQLFQQVTTGILALVLAKYGPEYVIMAIVIKTYLTWPYTIFYISKLLDISAFRYFIVIVKPFPALIMMTVCFYLLKEEIHSVNLFLYLLVQIFCCGLVYFLVTFVLFKRDILSILHMLKSRGVESIK</sequence>
<keyword evidence="4 7" id="KW-0812">Transmembrane</keyword>
<evidence type="ECO:0000256" key="4">
    <source>
        <dbReference type="ARBA" id="ARBA00022692"/>
    </source>
</evidence>
<feature type="transmembrane region" description="Helical" evidence="7">
    <location>
        <begin position="114"/>
        <end position="135"/>
    </location>
</feature>
<dbReference type="GO" id="GO:0005886">
    <property type="term" value="C:plasma membrane"/>
    <property type="evidence" value="ECO:0007669"/>
    <property type="project" value="UniProtKB-SubCell"/>
</dbReference>
<feature type="transmembrane region" description="Helical" evidence="7">
    <location>
        <begin position="228"/>
        <end position="245"/>
    </location>
</feature>
<feature type="transmembrane region" description="Helical" evidence="7">
    <location>
        <begin position="79"/>
        <end position="102"/>
    </location>
</feature>
<evidence type="ECO:0000256" key="5">
    <source>
        <dbReference type="ARBA" id="ARBA00022989"/>
    </source>
</evidence>
<dbReference type="AlphaFoldDB" id="A0A0P0YQ09"/>
<comment type="subcellular location">
    <subcellularLocation>
        <location evidence="1">Cell membrane</location>
        <topology evidence="1">Multi-pass membrane protein</topology>
    </subcellularLocation>
</comment>
<keyword evidence="5 7" id="KW-1133">Transmembrane helix</keyword>
<feature type="transmembrane region" description="Helical" evidence="7">
    <location>
        <begin position="283"/>
        <end position="304"/>
    </location>
</feature>
<evidence type="ECO:0000256" key="3">
    <source>
        <dbReference type="ARBA" id="ARBA00022475"/>
    </source>
</evidence>